<dbReference type="Proteomes" id="UP000184287">
    <property type="component" value="Unassembled WGS sequence"/>
</dbReference>
<protein>
    <submittedName>
        <fullName evidence="1">Uncharacterized protein</fullName>
    </submittedName>
</protein>
<sequence length="274" mass="32226">MTDIQLNNKLYSVEALSHITQQLIDWDFQPVTGIGLYTKIERYAHLEIKLYLSDSYDSRVIWNTDETYFPYDIRIGKAIEKYLLFFTNYLSALKGKSVQLIFEITDGTYHLVDSDDKTYGYAVLYALVDCFDKTYYKPDELKIARIAGIKAEARAFFKSQGTRFTVEELRRSLENIALTRSVKELIHDLSHEELSLYLETCDQYRLNLRIKPKLSEEKIAWFKAHKVIVGYNCTLSYIGLWHIAVASRNAYFFARYFGLYNDPELKKYMDMYKP</sequence>
<gene>
    <name evidence="1" type="ORF">SAMN04488522_1011247</name>
</gene>
<dbReference type="STRING" id="288992.SAMN04488522_1011247"/>
<dbReference type="RefSeq" id="WP_073228722.1">
    <property type="nucleotide sequence ID" value="NZ_FQUQ01000001.1"/>
</dbReference>
<evidence type="ECO:0000313" key="1">
    <source>
        <dbReference type="EMBL" id="SHE79811.1"/>
    </source>
</evidence>
<keyword evidence="2" id="KW-1185">Reference proteome</keyword>
<evidence type="ECO:0000313" key="2">
    <source>
        <dbReference type="Proteomes" id="UP000184287"/>
    </source>
</evidence>
<organism evidence="1 2">
    <name type="scientific">Pedobacter caeni</name>
    <dbReference type="NCBI Taxonomy" id="288992"/>
    <lineage>
        <taxon>Bacteria</taxon>
        <taxon>Pseudomonadati</taxon>
        <taxon>Bacteroidota</taxon>
        <taxon>Sphingobacteriia</taxon>
        <taxon>Sphingobacteriales</taxon>
        <taxon>Sphingobacteriaceae</taxon>
        <taxon>Pedobacter</taxon>
    </lineage>
</organism>
<reference evidence="2" key="1">
    <citation type="submission" date="2016-11" db="EMBL/GenBank/DDBJ databases">
        <authorList>
            <person name="Varghese N."/>
            <person name="Submissions S."/>
        </authorList>
    </citation>
    <scope>NUCLEOTIDE SEQUENCE [LARGE SCALE GENOMIC DNA]</scope>
    <source>
        <strain evidence="2">DSM 16990</strain>
    </source>
</reference>
<proteinExistence type="predicted"/>
<dbReference type="AlphaFoldDB" id="A0A1M4WEU3"/>
<name>A0A1M4WEU3_9SPHI</name>
<dbReference type="EMBL" id="FQUQ01000001">
    <property type="protein sequence ID" value="SHE79811.1"/>
    <property type="molecule type" value="Genomic_DNA"/>
</dbReference>
<dbReference type="OrthoDB" id="797685at2"/>
<accession>A0A1M4WEU3</accession>